<dbReference type="InterPro" id="IPR053719">
    <property type="entry name" value="Lipogen_MT_Stabilize_sf"/>
</dbReference>
<keyword evidence="5" id="KW-0539">Nucleus</keyword>
<dbReference type="AlphaFoldDB" id="A0A913Y4Z5"/>
<dbReference type="Pfam" id="PF07084">
    <property type="entry name" value="Spot_14"/>
    <property type="match status" value="1"/>
</dbReference>
<evidence type="ECO:0000256" key="2">
    <source>
        <dbReference type="ARBA" id="ARBA00004496"/>
    </source>
</evidence>
<name>A0A913Y4Z5_EXADI</name>
<evidence type="ECO:0000313" key="6">
    <source>
        <dbReference type="EnsemblMetazoa" id="XP_020915216.1"/>
    </source>
</evidence>
<dbReference type="PANTHER" id="PTHR14315">
    <property type="entry name" value="SPOT14 FAMILY MEMBER"/>
    <property type="match status" value="1"/>
</dbReference>
<dbReference type="GO" id="GO:0005829">
    <property type="term" value="C:cytosol"/>
    <property type="evidence" value="ECO:0007669"/>
    <property type="project" value="TreeGrafter"/>
</dbReference>
<protein>
    <submittedName>
        <fullName evidence="6">Uncharacterized protein</fullName>
    </submittedName>
</protein>
<dbReference type="RefSeq" id="XP_020915216.1">
    <property type="nucleotide sequence ID" value="XM_021059557.2"/>
</dbReference>
<comment type="subcellular location">
    <subcellularLocation>
        <location evidence="2">Cytoplasm</location>
    </subcellularLocation>
    <subcellularLocation>
        <location evidence="1">Nucleus</location>
    </subcellularLocation>
</comment>
<dbReference type="OMA" id="DANMIPL"/>
<dbReference type="PANTHER" id="PTHR14315:SF17">
    <property type="entry name" value="MIP21584P"/>
    <property type="match status" value="1"/>
</dbReference>
<sequence>MQNLRSLPLSSYFVEKEMCSFLSTNMEHTWDEFYFKRSFLGVIEKYLETVEDMESTILVPSRLMGLEMTELLSKTNGDSYLEGLDMRAFYSYMKAVKTQIALGCSYILENDERNSPFQCKLRESTKQINQIILIAKYITIFAQNIAFQSRTITYKEFENNVRFTQIQTLHGSLKEMLKAVDEMEKAVLFPCLLKDHGTVDDLPKISNSSSPNVDNLHDVFTLLKLLKNEILSSPRDSQIPEDSFHIMLSDLYQALLVYTSLTSNLTKRYKQEVQCV</sequence>
<comment type="similarity">
    <text evidence="3">Belongs to the SPOT14 family.</text>
</comment>
<evidence type="ECO:0000256" key="4">
    <source>
        <dbReference type="ARBA" id="ARBA00022490"/>
    </source>
</evidence>
<reference evidence="6" key="1">
    <citation type="submission" date="2022-11" db="UniProtKB">
        <authorList>
            <consortium name="EnsemblMetazoa"/>
        </authorList>
    </citation>
    <scope>IDENTIFICATION</scope>
</reference>
<keyword evidence="7" id="KW-1185">Reference proteome</keyword>
<dbReference type="KEGG" id="epa:110252724"/>
<dbReference type="GO" id="GO:0005634">
    <property type="term" value="C:nucleus"/>
    <property type="evidence" value="ECO:0007669"/>
    <property type="project" value="UniProtKB-SubCell"/>
</dbReference>
<organism evidence="6 7">
    <name type="scientific">Exaiptasia diaphana</name>
    <name type="common">Tropical sea anemone</name>
    <name type="synonym">Aiptasia pulchella</name>
    <dbReference type="NCBI Taxonomy" id="2652724"/>
    <lineage>
        <taxon>Eukaryota</taxon>
        <taxon>Metazoa</taxon>
        <taxon>Cnidaria</taxon>
        <taxon>Anthozoa</taxon>
        <taxon>Hexacorallia</taxon>
        <taxon>Actiniaria</taxon>
        <taxon>Aiptasiidae</taxon>
        <taxon>Exaiptasia</taxon>
    </lineage>
</organism>
<dbReference type="GO" id="GO:0046890">
    <property type="term" value="P:regulation of lipid biosynthetic process"/>
    <property type="evidence" value="ECO:0007669"/>
    <property type="project" value="TreeGrafter"/>
</dbReference>
<evidence type="ECO:0000256" key="1">
    <source>
        <dbReference type="ARBA" id="ARBA00004123"/>
    </source>
</evidence>
<dbReference type="Gene3D" id="6.10.140.1610">
    <property type="match status" value="1"/>
</dbReference>
<dbReference type="OrthoDB" id="5951908at2759"/>
<evidence type="ECO:0000256" key="3">
    <source>
        <dbReference type="ARBA" id="ARBA00009488"/>
    </source>
</evidence>
<evidence type="ECO:0000256" key="5">
    <source>
        <dbReference type="ARBA" id="ARBA00023242"/>
    </source>
</evidence>
<dbReference type="InterPro" id="IPR009786">
    <property type="entry name" value="Spot_14"/>
</dbReference>
<accession>A0A913Y4Z5</accession>
<proteinExistence type="inferred from homology"/>
<evidence type="ECO:0000313" key="7">
    <source>
        <dbReference type="Proteomes" id="UP000887567"/>
    </source>
</evidence>
<keyword evidence="4" id="KW-0963">Cytoplasm</keyword>
<dbReference type="Proteomes" id="UP000887567">
    <property type="component" value="Unplaced"/>
</dbReference>
<dbReference type="EnsemblMetazoa" id="XM_021059557.2">
    <property type="protein sequence ID" value="XP_020915216.1"/>
    <property type="gene ID" value="LOC110252724"/>
</dbReference>
<dbReference type="GeneID" id="110252724"/>